<dbReference type="EMBL" id="CAMGYJ010000008">
    <property type="protein sequence ID" value="CAI0459476.1"/>
    <property type="molecule type" value="Genomic_DNA"/>
</dbReference>
<dbReference type="AlphaFoldDB" id="A0AAV0NMA8"/>
<dbReference type="Proteomes" id="UP001154282">
    <property type="component" value="Unassembled WGS sequence"/>
</dbReference>
<reference evidence="2" key="1">
    <citation type="submission" date="2022-08" db="EMBL/GenBank/DDBJ databases">
        <authorList>
            <person name="Gutierrez-Valencia J."/>
        </authorList>
    </citation>
    <scope>NUCLEOTIDE SEQUENCE</scope>
</reference>
<proteinExistence type="predicted"/>
<feature type="compositionally biased region" description="Low complexity" evidence="1">
    <location>
        <begin position="40"/>
        <end position="71"/>
    </location>
</feature>
<gene>
    <name evidence="2" type="ORF">LITE_LOCUS34026</name>
</gene>
<keyword evidence="3" id="KW-1185">Reference proteome</keyword>
<evidence type="ECO:0000313" key="2">
    <source>
        <dbReference type="EMBL" id="CAI0459476.1"/>
    </source>
</evidence>
<accession>A0AAV0NMA8</accession>
<feature type="compositionally biased region" description="Low complexity" evidence="1">
    <location>
        <begin position="1"/>
        <end position="18"/>
    </location>
</feature>
<organism evidence="2 3">
    <name type="scientific">Linum tenue</name>
    <dbReference type="NCBI Taxonomy" id="586396"/>
    <lineage>
        <taxon>Eukaryota</taxon>
        <taxon>Viridiplantae</taxon>
        <taxon>Streptophyta</taxon>
        <taxon>Embryophyta</taxon>
        <taxon>Tracheophyta</taxon>
        <taxon>Spermatophyta</taxon>
        <taxon>Magnoliopsida</taxon>
        <taxon>eudicotyledons</taxon>
        <taxon>Gunneridae</taxon>
        <taxon>Pentapetalae</taxon>
        <taxon>rosids</taxon>
        <taxon>fabids</taxon>
        <taxon>Malpighiales</taxon>
        <taxon>Linaceae</taxon>
        <taxon>Linum</taxon>
    </lineage>
</organism>
<sequence>MSSSSSSSRSLRSSISPFRSRKSPAQRFSSPAPGLKHGGRPSTPQSVTSSSSRPPSRLSSSTAGPSSSPAGQTPDRLDANKSRENVAVTVRFRPLSASLLGSLIESLVQRQQLVMYMMLVLGRLLVVQCRVQFLLMELLGAERLIQCTQELLKQLHKEDVLRSWFWQRYGTCTISIERIDYNYFKLSSNNITSNNNEVNPAKEGTLVTMSLTNILAVSNSTVSNPPPGLQRYDTCTTSIERIDCNHFKLSSNSTTSNSCMSLSWINFVVIGCGAIGGQFEMVAVDSLNGGGAGGDIGEELEMVAVDSLNGGGAGAIALPKPRYEQVFVVKLFNKFLAENDFHAHNHNPGGGLLPTYLLTGRMLVNDMIRVAARAVYDPFGFRSWSLSWINFVVIGGGSIGGHLEMVAVDSLNGGGVGAIALPEPRSEHVFVVKLFKQFLVEKDFHTHNPGGGLVPADLLTVRMLVNDMVTMMPLFAGVNLDPLIRAAAWAVYGPLGFSRGPSLGLTSLLLEDNLKWL</sequence>
<protein>
    <submittedName>
        <fullName evidence="2">Uncharacterized protein</fullName>
    </submittedName>
</protein>
<feature type="region of interest" description="Disordered" evidence="1">
    <location>
        <begin position="1"/>
        <end position="81"/>
    </location>
</feature>
<name>A0AAV0NMA8_9ROSI</name>
<evidence type="ECO:0000256" key="1">
    <source>
        <dbReference type="SAM" id="MobiDB-lite"/>
    </source>
</evidence>
<evidence type="ECO:0000313" key="3">
    <source>
        <dbReference type="Proteomes" id="UP001154282"/>
    </source>
</evidence>
<comment type="caution">
    <text evidence="2">The sequence shown here is derived from an EMBL/GenBank/DDBJ whole genome shotgun (WGS) entry which is preliminary data.</text>
</comment>